<comment type="subcellular location">
    <subcellularLocation>
        <location evidence="1">Cell membrane</location>
        <topology evidence="1">Peripheral membrane protein</topology>
        <orientation evidence="1">Cytoplasmic side</orientation>
    </subcellularLocation>
</comment>
<evidence type="ECO:0000256" key="8">
    <source>
        <dbReference type="ARBA" id="ARBA00023251"/>
    </source>
</evidence>
<dbReference type="AlphaFoldDB" id="A0A372G4A8"/>
<evidence type="ECO:0000259" key="10">
    <source>
        <dbReference type="PROSITE" id="PS50893"/>
    </source>
</evidence>
<dbReference type="RefSeq" id="WP_117226490.1">
    <property type="nucleotide sequence ID" value="NZ_CP061725.1"/>
</dbReference>
<sequence>MTTVVEAEGLVKTFGQVRALNELSLTIEGGTIFGLLGPNGAGKTTAINVFTTLLAAESGRAVVAGHDVAAEPARVREVIGVTGQFAALDDNLTGLENLVLFGRLMKLNRAQARARAKELLDRFDLADAADRRTGTYSGGMRRRLDLAASLTREPVVLFLDEPTTGLDPRSRMALWDTVRHLRDSGITILLTTQYLAEADELADRIAVIDHGRVVAEGTAADLKRRAGGSVCHITLPDAADRERVGGVLAPLGEVSILSDGVSLPADGPETLVAVVQRIEAARSEALSGVQIEDIGLRRPTLDDVFLRLTGAGEAPGVTEPTQAAR</sequence>
<name>A0A372G4A8_9ACTN</name>
<dbReference type="PROSITE" id="PS50893">
    <property type="entry name" value="ABC_TRANSPORTER_2"/>
    <property type="match status" value="1"/>
</dbReference>
<dbReference type="GO" id="GO:0046677">
    <property type="term" value="P:response to antibiotic"/>
    <property type="evidence" value="ECO:0007669"/>
    <property type="project" value="UniProtKB-KW"/>
</dbReference>
<keyword evidence="7" id="KW-0472">Membrane</keyword>
<dbReference type="GO" id="GO:0005524">
    <property type="term" value="F:ATP binding"/>
    <property type="evidence" value="ECO:0007669"/>
    <property type="project" value="UniProtKB-KW"/>
</dbReference>
<evidence type="ECO:0000256" key="7">
    <source>
        <dbReference type="ARBA" id="ARBA00023136"/>
    </source>
</evidence>
<evidence type="ECO:0000256" key="6">
    <source>
        <dbReference type="ARBA" id="ARBA00022967"/>
    </source>
</evidence>
<evidence type="ECO:0000256" key="3">
    <source>
        <dbReference type="ARBA" id="ARBA00022475"/>
    </source>
</evidence>
<dbReference type="Proteomes" id="UP000262621">
    <property type="component" value="Unassembled WGS sequence"/>
</dbReference>
<evidence type="ECO:0000256" key="2">
    <source>
        <dbReference type="ARBA" id="ARBA00022448"/>
    </source>
</evidence>
<dbReference type="NCBIfam" id="TIGR01188">
    <property type="entry name" value="drrA"/>
    <property type="match status" value="1"/>
</dbReference>
<organism evidence="11 12">
    <name type="scientific">Micromonospora craniellae</name>
    <dbReference type="NCBI Taxonomy" id="2294034"/>
    <lineage>
        <taxon>Bacteria</taxon>
        <taxon>Bacillati</taxon>
        <taxon>Actinomycetota</taxon>
        <taxon>Actinomycetes</taxon>
        <taxon>Micromonosporales</taxon>
        <taxon>Micromonosporaceae</taxon>
        <taxon>Micromonospora</taxon>
    </lineage>
</organism>
<dbReference type="PANTHER" id="PTHR42711:SF19">
    <property type="entry name" value="DOXORUBICIN RESISTANCE ATP-BINDING PROTEIN DRRA"/>
    <property type="match status" value="1"/>
</dbReference>
<gene>
    <name evidence="11" type="ORF">D0Q02_03280</name>
</gene>
<comment type="similarity">
    <text evidence="9">Belongs to the ABC transporter superfamily. Drug exporter-1 (DrugE1) (TC 3.A.1.105) family.</text>
</comment>
<protein>
    <submittedName>
        <fullName evidence="11">ATP-binding cassette domain-containing protein</fullName>
    </submittedName>
</protein>
<dbReference type="OrthoDB" id="9804819at2"/>
<evidence type="ECO:0000256" key="9">
    <source>
        <dbReference type="ARBA" id="ARBA00049985"/>
    </source>
</evidence>
<dbReference type="InterPro" id="IPR027417">
    <property type="entry name" value="P-loop_NTPase"/>
</dbReference>
<keyword evidence="12" id="KW-1185">Reference proteome</keyword>
<dbReference type="GO" id="GO:0016887">
    <property type="term" value="F:ATP hydrolysis activity"/>
    <property type="evidence" value="ECO:0007669"/>
    <property type="project" value="InterPro"/>
</dbReference>
<comment type="caution">
    <text evidence="11">The sequence shown here is derived from an EMBL/GenBank/DDBJ whole genome shotgun (WGS) entry which is preliminary data.</text>
</comment>
<dbReference type="GO" id="GO:1900753">
    <property type="term" value="P:doxorubicin transport"/>
    <property type="evidence" value="ECO:0007669"/>
    <property type="project" value="InterPro"/>
</dbReference>
<keyword evidence="6" id="KW-1278">Translocase</keyword>
<dbReference type="Gene3D" id="3.40.50.300">
    <property type="entry name" value="P-loop containing nucleotide triphosphate hydrolases"/>
    <property type="match status" value="1"/>
</dbReference>
<dbReference type="InterPro" id="IPR003439">
    <property type="entry name" value="ABC_transporter-like_ATP-bd"/>
</dbReference>
<dbReference type="FunFam" id="3.40.50.300:FF:000589">
    <property type="entry name" value="ABC transporter, ATP-binding subunit"/>
    <property type="match status" value="1"/>
</dbReference>
<dbReference type="SUPFAM" id="SSF52540">
    <property type="entry name" value="P-loop containing nucleoside triphosphate hydrolases"/>
    <property type="match status" value="1"/>
</dbReference>
<dbReference type="GO" id="GO:0005886">
    <property type="term" value="C:plasma membrane"/>
    <property type="evidence" value="ECO:0007669"/>
    <property type="project" value="UniProtKB-SubCell"/>
</dbReference>
<dbReference type="PROSITE" id="PS00211">
    <property type="entry name" value="ABC_TRANSPORTER_1"/>
    <property type="match status" value="1"/>
</dbReference>
<keyword evidence="8" id="KW-0046">Antibiotic resistance</keyword>
<dbReference type="InterPro" id="IPR003593">
    <property type="entry name" value="AAA+_ATPase"/>
</dbReference>
<dbReference type="Pfam" id="PF00005">
    <property type="entry name" value="ABC_tran"/>
    <property type="match status" value="1"/>
</dbReference>
<evidence type="ECO:0000256" key="5">
    <source>
        <dbReference type="ARBA" id="ARBA00022840"/>
    </source>
</evidence>
<keyword evidence="4" id="KW-0547">Nucleotide-binding</keyword>
<dbReference type="GO" id="GO:0043215">
    <property type="term" value="P:daunorubicin transport"/>
    <property type="evidence" value="ECO:0007669"/>
    <property type="project" value="InterPro"/>
</dbReference>
<evidence type="ECO:0000313" key="11">
    <source>
        <dbReference type="EMBL" id="RFS47609.1"/>
    </source>
</evidence>
<dbReference type="PANTHER" id="PTHR42711">
    <property type="entry name" value="ABC TRANSPORTER ATP-BINDING PROTEIN"/>
    <property type="match status" value="1"/>
</dbReference>
<reference evidence="11 12" key="1">
    <citation type="submission" date="2018-08" db="EMBL/GenBank/DDBJ databases">
        <title>Verrucosispora craniellae sp. nov., isolated from a marine sponge in the South China Sea.</title>
        <authorList>
            <person name="Li L."/>
            <person name="Lin H.W."/>
        </authorList>
    </citation>
    <scope>NUCLEOTIDE SEQUENCE [LARGE SCALE GENOMIC DNA]</scope>
    <source>
        <strain evidence="11 12">LHW63014</strain>
    </source>
</reference>
<dbReference type="SMART" id="SM00382">
    <property type="entry name" value="AAA"/>
    <property type="match status" value="1"/>
</dbReference>
<dbReference type="InterPro" id="IPR017871">
    <property type="entry name" value="ABC_transporter-like_CS"/>
</dbReference>
<dbReference type="InterPro" id="IPR005894">
    <property type="entry name" value="DrrA"/>
</dbReference>
<dbReference type="EMBL" id="QVFU01000002">
    <property type="protein sequence ID" value="RFS47609.1"/>
    <property type="molecule type" value="Genomic_DNA"/>
</dbReference>
<keyword evidence="5 11" id="KW-0067">ATP-binding</keyword>
<accession>A0A372G4A8</accession>
<proteinExistence type="inferred from homology"/>
<evidence type="ECO:0000256" key="1">
    <source>
        <dbReference type="ARBA" id="ARBA00004413"/>
    </source>
</evidence>
<feature type="domain" description="ABC transporter" evidence="10">
    <location>
        <begin position="5"/>
        <end position="235"/>
    </location>
</feature>
<keyword evidence="3" id="KW-1003">Cell membrane</keyword>
<evidence type="ECO:0000313" key="12">
    <source>
        <dbReference type="Proteomes" id="UP000262621"/>
    </source>
</evidence>
<keyword evidence="2" id="KW-0813">Transport</keyword>
<evidence type="ECO:0000256" key="4">
    <source>
        <dbReference type="ARBA" id="ARBA00022741"/>
    </source>
</evidence>
<dbReference type="InterPro" id="IPR050763">
    <property type="entry name" value="ABC_transporter_ATP-binding"/>
</dbReference>